<evidence type="ECO:0000259" key="4">
    <source>
        <dbReference type="PROSITE" id="PS50995"/>
    </source>
</evidence>
<dbReference type="PANTHER" id="PTHR42756">
    <property type="entry name" value="TRANSCRIPTIONAL REGULATOR, MARR"/>
    <property type="match status" value="1"/>
</dbReference>
<evidence type="ECO:0000313" key="6">
    <source>
        <dbReference type="Proteomes" id="UP000032233"/>
    </source>
</evidence>
<dbReference type="PROSITE" id="PS50995">
    <property type="entry name" value="HTH_MARR_2"/>
    <property type="match status" value="1"/>
</dbReference>
<dbReference type="InterPro" id="IPR000835">
    <property type="entry name" value="HTH_MarR-typ"/>
</dbReference>
<name>A0A0D2JB17_9BACT</name>
<keyword evidence="3" id="KW-0804">Transcription</keyword>
<comment type="caution">
    <text evidence="5">The sequence shown here is derived from an EMBL/GenBank/DDBJ whole genome shotgun (WGS) entry which is preliminary data.</text>
</comment>
<evidence type="ECO:0000256" key="1">
    <source>
        <dbReference type="ARBA" id="ARBA00023015"/>
    </source>
</evidence>
<dbReference type="GO" id="GO:0003700">
    <property type="term" value="F:DNA-binding transcription factor activity"/>
    <property type="evidence" value="ECO:0007669"/>
    <property type="project" value="InterPro"/>
</dbReference>
<reference evidence="5 6" key="1">
    <citation type="submission" date="2013-11" db="EMBL/GenBank/DDBJ databases">
        <title>Metagenomic analysis of a methanogenic consortium involved in long chain n-alkane degradation.</title>
        <authorList>
            <person name="Davidova I.A."/>
            <person name="Callaghan A.V."/>
            <person name="Wawrik B."/>
            <person name="Pruitt S."/>
            <person name="Marks C."/>
            <person name="Duncan K.E."/>
            <person name="Suflita J.M."/>
        </authorList>
    </citation>
    <scope>NUCLEOTIDE SEQUENCE [LARGE SCALE GENOMIC DNA]</scope>
    <source>
        <strain evidence="5 6">SPR</strain>
    </source>
</reference>
<dbReference type="InParanoid" id="A0A0D2JB17"/>
<protein>
    <submittedName>
        <fullName evidence="5">MarR family transcriptional regulator</fullName>
    </submittedName>
</protein>
<feature type="domain" description="HTH marR-type" evidence="4">
    <location>
        <begin position="9"/>
        <end position="141"/>
    </location>
</feature>
<keyword evidence="1" id="KW-0805">Transcription regulation</keyword>
<dbReference type="OrthoDB" id="1551170at2"/>
<dbReference type="GO" id="GO:0003677">
    <property type="term" value="F:DNA binding"/>
    <property type="evidence" value="ECO:0007669"/>
    <property type="project" value="UniProtKB-KW"/>
</dbReference>
<keyword evidence="2" id="KW-0238">DNA-binding</keyword>
<dbReference type="Proteomes" id="UP000032233">
    <property type="component" value="Unassembled WGS sequence"/>
</dbReference>
<dbReference type="SUPFAM" id="SSF46785">
    <property type="entry name" value="Winged helix' DNA-binding domain"/>
    <property type="match status" value="1"/>
</dbReference>
<proteinExistence type="predicted"/>
<evidence type="ECO:0000256" key="2">
    <source>
        <dbReference type="ARBA" id="ARBA00023125"/>
    </source>
</evidence>
<dbReference type="EMBL" id="AZAC01000003">
    <property type="protein sequence ID" value="KIX15319.1"/>
    <property type="molecule type" value="Genomic_DNA"/>
</dbReference>
<evidence type="ECO:0000256" key="3">
    <source>
        <dbReference type="ARBA" id="ARBA00023163"/>
    </source>
</evidence>
<gene>
    <name evidence="5" type="ORF">X474_04040</name>
</gene>
<dbReference type="AlphaFoldDB" id="A0A0D2JB17"/>
<evidence type="ECO:0000313" key="5">
    <source>
        <dbReference type="EMBL" id="KIX15319.1"/>
    </source>
</evidence>
<dbReference type="InterPro" id="IPR036388">
    <property type="entry name" value="WH-like_DNA-bd_sf"/>
</dbReference>
<keyword evidence="6" id="KW-1185">Reference proteome</keyword>
<dbReference type="Gene3D" id="1.10.10.10">
    <property type="entry name" value="Winged helix-like DNA-binding domain superfamily/Winged helix DNA-binding domain"/>
    <property type="match status" value="1"/>
</dbReference>
<accession>A0A0D2JB17</accession>
<sequence length="144" mass="16117">MKSNQHILHNCLYFTANSLSRVITKMAEQEFALTGLSPSHAFLVMLVMENPGIGQTELARELNLAPSTVTRFIDTLAHRGYLERKSKGKASRIFPTRAGEDLRGPIKQAWKKLHQRYANILGQEKGDELARQIDLASAKLAETV</sequence>
<organism evidence="5 6">
    <name type="scientific">Dethiosulfatarculus sandiegensis</name>
    <dbReference type="NCBI Taxonomy" id="1429043"/>
    <lineage>
        <taxon>Bacteria</taxon>
        <taxon>Pseudomonadati</taxon>
        <taxon>Thermodesulfobacteriota</taxon>
        <taxon>Desulfarculia</taxon>
        <taxon>Desulfarculales</taxon>
        <taxon>Desulfarculaceae</taxon>
        <taxon>Dethiosulfatarculus</taxon>
    </lineage>
</organism>
<dbReference type="STRING" id="1429043.X474_04040"/>
<dbReference type="InterPro" id="IPR036390">
    <property type="entry name" value="WH_DNA-bd_sf"/>
</dbReference>
<dbReference type="PANTHER" id="PTHR42756:SF1">
    <property type="entry name" value="TRANSCRIPTIONAL REPRESSOR OF EMRAB OPERON"/>
    <property type="match status" value="1"/>
</dbReference>
<dbReference type="RefSeq" id="WP_044346817.1">
    <property type="nucleotide sequence ID" value="NZ_AZAC01000003.1"/>
</dbReference>
<dbReference type="SMART" id="SM00347">
    <property type="entry name" value="HTH_MARR"/>
    <property type="match status" value="1"/>
</dbReference>
<dbReference type="Pfam" id="PF01047">
    <property type="entry name" value="MarR"/>
    <property type="match status" value="1"/>
</dbReference>